<proteinExistence type="predicted"/>
<reference evidence="1" key="1">
    <citation type="submission" date="2024-07" db="EMBL/GenBank/DDBJ databases">
        <authorList>
            <person name="Yu S.T."/>
        </authorList>
    </citation>
    <scope>NUCLEOTIDE SEQUENCE</scope>
    <source>
        <strain evidence="1">R21</strain>
    </source>
</reference>
<sequence>MDAPDRTGSRGVHCGEREDQPVRRLVLALSGHVSREIVRHFEIFPALRSRGLSVKRTVEVLADIAVFQYDRRPP</sequence>
<dbReference type="AlphaFoldDB" id="A0AB39PL08"/>
<protein>
    <submittedName>
        <fullName evidence="1">Uncharacterized protein</fullName>
    </submittedName>
</protein>
<accession>A0AB39PL08</accession>
<organism evidence="1">
    <name type="scientific">Streptomyces sp. R21</name>
    <dbReference type="NCBI Taxonomy" id="3238627"/>
    <lineage>
        <taxon>Bacteria</taxon>
        <taxon>Bacillati</taxon>
        <taxon>Actinomycetota</taxon>
        <taxon>Actinomycetes</taxon>
        <taxon>Kitasatosporales</taxon>
        <taxon>Streptomycetaceae</taxon>
        <taxon>Streptomyces</taxon>
    </lineage>
</organism>
<name>A0AB39PL08_9ACTN</name>
<gene>
    <name evidence="1" type="ORF">AB5J56_44895</name>
</gene>
<dbReference type="EMBL" id="CP163435">
    <property type="protein sequence ID" value="XDQ31405.1"/>
    <property type="molecule type" value="Genomic_DNA"/>
</dbReference>
<dbReference type="RefSeq" id="WP_369242283.1">
    <property type="nucleotide sequence ID" value="NZ_CP163435.1"/>
</dbReference>
<evidence type="ECO:0000313" key="1">
    <source>
        <dbReference type="EMBL" id="XDQ31405.1"/>
    </source>
</evidence>